<dbReference type="GO" id="GO:0000262">
    <property type="term" value="C:mitochondrial chromosome"/>
    <property type="evidence" value="ECO:0007669"/>
    <property type="project" value="InterPro"/>
</dbReference>
<dbReference type="PANTHER" id="PTHR31404">
    <property type="entry name" value="MITOCHONDRIAL GENOME MAINTENANCE PROTEIN MGM101"/>
    <property type="match status" value="1"/>
</dbReference>
<dbReference type="PANTHER" id="PTHR31404:SF0">
    <property type="entry name" value="MITOCHONDRIAL GENOME MAINTENANCE PROTEIN MGM101"/>
    <property type="match status" value="1"/>
</dbReference>
<keyword evidence="12" id="KW-1185">Reference proteome</keyword>
<evidence type="ECO:0000256" key="4">
    <source>
        <dbReference type="ARBA" id="ARBA00022763"/>
    </source>
</evidence>
<organism evidence="11 12">
    <name type="scientific">Entomortierella parvispora</name>
    <dbReference type="NCBI Taxonomy" id="205924"/>
    <lineage>
        <taxon>Eukaryota</taxon>
        <taxon>Fungi</taxon>
        <taxon>Fungi incertae sedis</taxon>
        <taxon>Mucoromycota</taxon>
        <taxon>Mortierellomycotina</taxon>
        <taxon>Mortierellomycetes</taxon>
        <taxon>Mortierellales</taxon>
        <taxon>Mortierellaceae</taxon>
        <taxon>Entomortierella</taxon>
    </lineage>
</organism>
<accession>A0A9P3LT70</accession>
<evidence type="ECO:0000256" key="3">
    <source>
        <dbReference type="ARBA" id="ARBA00013628"/>
    </source>
</evidence>
<evidence type="ECO:0000256" key="10">
    <source>
        <dbReference type="SAM" id="MobiDB-lite"/>
    </source>
</evidence>
<feature type="compositionally biased region" description="Low complexity" evidence="10">
    <location>
        <begin position="73"/>
        <end position="126"/>
    </location>
</feature>
<keyword evidence="8" id="KW-0234">DNA repair</keyword>
<keyword evidence="7" id="KW-0496">Mitochondrion</keyword>
<dbReference type="GO" id="GO:0003697">
    <property type="term" value="F:single-stranded DNA binding"/>
    <property type="evidence" value="ECO:0007669"/>
    <property type="project" value="InterPro"/>
</dbReference>
<evidence type="ECO:0000313" key="12">
    <source>
        <dbReference type="Proteomes" id="UP000827284"/>
    </source>
</evidence>
<reference evidence="11" key="1">
    <citation type="submission" date="2021-11" db="EMBL/GenBank/DDBJ databases">
        <authorList>
            <person name="Herlambang A."/>
            <person name="Guo Y."/>
            <person name="Takashima Y."/>
            <person name="Nishizawa T."/>
        </authorList>
    </citation>
    <scope>NUCLEOTIDE SEQUENCE</scope>
    <source>
        <strain evidence="11">E1425</strain>
    </source>
</reference>
<dbReference type="GO" id="GO:0000725">
    <property type="term" value="P:recombinational repair"/>
    <property type="evidence" value="ECO:0007669"/>
    <property type="project" value="TreeGrafter"/>
</dbReference>
<dbReference type="Proteomes" id="UP000827284">
    <property type="component" value="Unassembled WGS sequence"/>
</dbReference>
<evidence type="ECO:0000256" key="9">
    <source>
        <dbReference type="ARBA" id="ARBA00023271"/>
    </source>
</evidence>
<evidence type="ECO:0000256" key="5">
    <source>
        <dbReference type="ARBA" id="ARBA00022946"/>
    </source>
</evidence>
<dbReference type="OrthoDB" id="17164at2759"/>
<evidence type="ECO:0000313" key="11">
    <source>
        <dbReference type="EMBL" id="GJJ69340.1"/>
    </source>
</evidence>
<keyword evidence="5" id="KW-0809">Transit peptide</keyword>
<evidence type="ECO:0000256" key="7">
    <source>
        <dbReference type="ARBA" id="ARBA00023128"/>
    </source>
</evidence>
<dbReference type="EMBL" id="BQFW01000002">
    <property type="protein sequence ID" value="GJJ69340.1"/>
    <property type="molecule type" value="Genomic_DNA"/>
</dbReference>
<protein>
    <recommendedName>
        <fullName evidence="3">Mitochondrial genome maintenance protein MGM101</fullName>
    </recommendedName>
</protein>
<proteinExistence type="inferred from homology"/>
<dbReference type="GO" id="GO:0036297">
    <property type="term" value="P:interstrand cross-link repair"/>
    <property type="evidence" value="ECO:0007669"/>
    <property type="project" value="TreeGrafter"/>
</dbReference>
<evidence type="ECO:0000256" key="6">
    <source>
        <dbReference type="ARBA" id="ARBA00023125"/>
    </source>
</evidence>
<keyword evidence="4" id="KW-0227">DNA damage</keyword>
<name>A0A9P3LT70_9FUNG</name>
<comment type="similarity">
    <text evidence="2">Belongs to the MGM101 family.</text>
</comment>
<evidence type="ECO:0000256" key="8">
    <source>
        <dbReference type="ARBA" id="ARBA00023204"/>
    </source>
</evidence>
<keyword evidence="6" id="KW-0238">DNA-binding</keyword>
<dbReference type="AlphaFoldDB" id="A0A9P3LT70"/>
<evidence type="ECO:0000256" key="2">
    <source>
        <dbReference type="ARBA" id="ARBA00007053"/>
    </source>
</evidence>
<feature type="region of interest" description="Disordered" evidence="10">
    <location>
        <begin position="68"/>
        <end position="130"/>
    </location>
</feature>
<dbReference type="InterPro" id="IPR009446">
    <property type="entry name" value="Mgm101"/>
</dbReference>
<gene>
    <name evidence="11" type="ORF">EMPS_01686</name>
</gene>
<comment type="caution">
    <text evidence="11">The sequence shown here is derived from an EMBL/GenBank/DDBJ whole genome shotgun (WGS) entry which is preliminary data.</text>
</comment>
<keyword evidence="9" id="KW-1135">Mitochondrion nucleoid</keyword>
<evidence type="ECO:0000256" key="1">
    <source>
        <dbReference type="ARBA" id="ARBA00004436"/>
    </source>
</evidence>
<sequence length="335" mass="36445">MLASLAHLRATRLAQLPLQSIRTMTSKSSVVKAKDTATGVKTASSTFVAKATYAGRASVASKAAAAPRQYNKSDFSTTGSTAASTYSSPSSYTSKTYSSPSAAAATSPSASSDSSYPEYSDDSLPSAKIGGDASQAVSEAFANNNTTMKDATIGENGIEDGQDWTRSFSGMAVEPFEREVADILMSPLDPDDIEIKPDGLLYLPEIKYRRILNKAFGPGGWGLAPRSEHSVSPKTISREYALICRGRFVSSARGEQDYFDPSNLATASEGCKSNALMRCCKDLGVASELWDPSFIRKFKKQYCEEHFAEHVVTKRKKRLWKRKDNEFEYPYAKSK</sequence>
<comment type="subcellular location">
    <subcellularLocation>
        <location evidence="1">Mitochondrion matrix</location>
        <location evidence="1">Mitochondrion nucleoid</location>
    </subcellularLocation>
</comment>
<reference evidence="11" key="2">
    <citation type="journal article" date="2022" name="Microbiol. Resour. Announc.">
        <title>Whole-Genome Sequence of Entomortierella parvispora E1425, a Mucoromycotan Fungus Associated with Burkholderiaceae-Related Endosymbiotic Bacteria.</title>
        <authorList>
            <person name="Herlambang A."/>
            <person name="Guo Y."/>
            <person name="Takashima Y."/>
            <person name="Narisawa K."/>
            <person name="Ohta H."/>
            <person name="Nishizawa T."/>
        </authorList>
    </citation>
    <scope>NUCLEOTIDE SEQUENCE</scope>
    <source>
        <strain evidence="11">E1425</strain>
    </source>
</reference>
<dbReference type="Pfam" id="PF06420">
    <property type="entry name" value="Mgm101p"/>
    <property type="match status" value="1"/>
</dbReference>